<protein>
    <recommendedName>
        <fullName evidence="2">Putative zinc-finger domain-containing protein</fullName>
    </recommendedName>
</protein>
<feature type="compositionally biased region" description="Polar residues" evidence="1">
    <location>
        <begin position="85"/>
        <end position="94"/>
    </location>
</feature>
<dbReference type="AlphaFoldDB" id="A0A518IT80"/>
<reference evidence="3 4" key="1">
    <citation type="submission" date="2019-02" db="EMBL/GenBank/DDBJ databases">
        <title>Deep-cultivation of Planctomycetes and their phenomic and genomic characterization uncovers novel biology.</title>
        <authorList>
            <person name="Wiegand S."/>
            <person name="Jogler M."/>
            <person name="Boedeker C."/>
            <person name="Pinto D."/>
            <person name="Vollmers J."/>
            <person name="Rivas-Marin E."/>
            <person name="Kohn T."/>
            <person name="Peeters S.H."/>
            <person name="Heuer A."/>
            <person name="Rast P."/>
            <person name="Oberbeckmann S."/>
            <person name="Bunk B."/>
            <person name="Jeske O."/>
            <person name="Meyerdierks A."/>
            <person name="Storesund J.E."/>
            <person name="Kallscheuer N."/>
            <person name="Luecker S."/>
            <person name="Lage O.M."/>
            <person name="Pohl T."/>
            <person name="Merkel B.J."/>
            <person name="Hornburger P."/>
            <person name="Mueller R.-W."/>
            <person name="Bruemmer F."/>
            <person name="Labrenz M."/>
            <person name="Spormann A.M."/>
            <person name="Op den Camp H."/>
            <person name="Overmann J."/>
            <person name="Amann R."/>
            <person name="Jetten M.S.M."/>
            <person name="Mascher T."/>
            <person name="Medema M.H."/>
            <person name="Devos D.P."/>
            <person name="Kaster A.-K."/>
            <person name="Ovreas L."/>
            <person name="Rohde M."/>
            <person name="Galperin M.Y."/>
            <person name="Jogler C."/>
        </authorList>
    </citation>
    <scope>NUCLEOTIDE SEQUENCE [LARGE SCALE GENOMIC DNA]</scope>
    <source>
        <strain evidence="3 4">Mal33</strain>
    </source>
</reference>
<feature type="domain" description="Putative zinc-finger" evidence="2">
    <location>
        <begin position="16"/>
        <end position="49"/>
    </location>
</feature>
<name>A0A518IT80_9BACT</name>
<evidence type="ECO:0000259" key="2">
    <source>
        <dbReference type="Pfam" id="PF13490"/>
    </source>
</evidence>
<keyword evidence="4" id="KW-1185">Reference proteome</keyword>
<proteinExistence type="predicted"/>
<evidence type="ECO:0000256" key="1">
    <source>
        <dbReference type="SAM" id="MobiDB-lite"/>
    </source>
</evidence>
<dbReference type="Pfam" id="PF13490">
    <property type="entry name" value="zf-HC2"/>
    <property type="match status" value="1"/>
</dbReference>
<organism evidence="3 4">
    <name type="scientific">Rosistilla oblonga</name>
    <dbReference type="NCBI Taxonomy" id="2527990"/>
    <lineage>
        <taxon>Bacteria</taxon>
        <taxon>Pseudomonadati</taxon>
        <taxon>Planctomycetota</taxon>
        <taxon>Planctomycetia</taxon>
        <taxon>Pirellulales</taxon>
        <taxon>Pirellulaceae</taxon>
        <taxon>Rosistilla</taxon>
    </lineage>
</organism>
<dbReference type="RefSeq" id="WP_261343013.1">
    <property type="nucleotide sequence ID" value="NZ_CP036318.1"/>
</dbReference>
<evidence type="ECO:0000313" key="4">
    <source>
        <dbReference type="Proteomes" id="UP000316770"/>
    </source>
</evidence>
<accession>A0A518IT80</accession>
<sequence length="94" mass="10391">MKVFWSQLLRVLTLQCDDASRLMSDSLDRRLTLSERLAVGGHLLACRACCKLKKQFQLIGAACHGKARPTAANPPAGLPPEAAQRIQQTLREHL</sequence>
<dbReference type="Proteomes" id="UP000316770">
    <property type="component" value="Chromosome"/>
</dbReference>
<feature type="region of interest" description="Disordered" evidence="1">
    <location>
        <begin position="69"/>
        <end position="94"/>
    </location>
</feature>
<gene>
    <name evidence="3" type="ORF">Mal33_22860</name>
</gene>
<dbReference type="EMBL" id="CP036318">
    <property type="protein sequence ID" value="QDV56304.1"/>
    <property type="molecule type" value="Genomic_DNA"/>
</dbReference>
<dbReference type="InterPro" id="IPR027383">
    <property type="entry name" value="Znf_put"/>
</dbReference>
<evidence type="ECO:0000313" key="3">
    <source>
        <dbReference type="EMBL" id="QDV56304.1"/>
    </source>
</evidence>